<evidence type="ECO:0000313" key="1">
    <source>
        <dbReference type="EnsemblPlants" id="AVESA.00010b.r2.1CG0118460.1.CDS"/>
    </source>
</evidence>
<dbReference type="EnsemblPlants" id="AVESA.00010b.r2.1CG0118460.1">
    <property type="protein sequence ID" value="AVESA.00010b.r2.1CG0118460.1.CDS"/>
    <property type="gene ID" value="AVESA.00010b.r2.1CG0118460"/>
</dbReference>
<keyword evidence="2" id="KW-1185">Reference proteome</keyword>
<proteinExistence type="predicted"/>
<protein>
    <submittedName>
        <fullName evidence="1">Uncharacterized protein</fullName>
    </submittedName>
</protein>
<reference evidence="1" key="1">
    <citation type="submission" date="2021-05" db="EMBL/GenBank/DDBJ databases">
        <authorList>
            <person name="Scholz U."/>
            <person name="Mascher M."/>
            <person name="Fiebig A."/>
        </authorList>
    </citation>
    <scope>NUCLEOTIDE SEQUENCE [LARGE SCALE GENOMIC DNA]</scope>
</reference>
<organism evidence="1 2">
    <name type="scientific">Avena sativa</name>
    <name type="common">Oat</name>
    <dbReference type="NCBI Taxonomy" id="4498"/>
    <lineage>
        <taxon>Eukaryota</taxon>
        <taxon>Viridiplantae</taxon>
        <taxon>Streptophyta</taxon>
        <taxon>Embryophyta</taxon>
        <taxon>Tracheophyta</taxon>
        <taxon>Spermatophyta</taxon>
        <taxon>Magnoliopsida</taxon>
        <taxon>Liliopsida</taxon>
        <taxon>Poales</taxon>
        <taxon>Poaceae</taxon>
        <taxon>BOP clade</taxon>
        <taxon>Pooideae</taxon>
        <taxon>Poodae</taxon>
        <taxon>Poeae</taxon>
        <taxon>Poeae Chloroplast Group 1 (Aveneae type)</taxon>
        <taxon>Aveninae</taxon>
        <taxon>Avena</taxon>
    </lineage>
</organism>
<accession>A0ACD5TS41</accession>
<dbReference type="Proteomes" id="UP001732700">
    <property type="component" value="Chromosome 1C"/>
</dbReference>
<reference evidence="1" key="2">
    <citation type="submission" date="2025-09" db="UniProtKB">
        <authorList>
            <consortium name="EnsemblPlants"/>
        </authorList>
    </citation>
    <scope>IDENTIFICATION</scope>
</reference>
<sequence>MSQSEGVEVTRRRCRRSPAAQASLTGSDDILREILLRLPPQSSSLPRASAVCKQWRRLVTDLKFHRHFRAHHGKPPLLGVFHGRGNAFRSLLDPPDRIPPERLDLRRCQTGGMKADVLGCRHGRVLLMDSPRKKLTVCDPITGKCHHIDAPPVFKGLYAYGAVICAAADQDPCTAAATRAGPFKSLAVIKGPPCLNASLKHQIIEADDGAVGLAMFSHGRLEMWQRRKVNSHGGATWLLHKTVEMHTVLGLPPQVEGWMTGMVILGYDDEDKGSIFVHFGTNVYMVQLVSMQSRKLYKSDCAYNFHPFTSFYAPAIHEGDEADMLHDP</sequence>
<evidence type="ECO:0000313" key="2">
    <source>
        <dbReference type="Proteomes" id="UP001732700"/>
    </source>
</evidence>
<name>A0ACD5TS41_AVESA</name>